<evidence type="ECO:0000313" key="16">
    <source>
        <dbReference type="Proteomes" id="UP000736164"/>
    </source>
</evidence>
<comment type="similarity">
    <text evidence="11">Belongs to the chemokine-like receptor (CMKLR) family.</text>
</comment>
<evidence type="ECO:0000259" key="14">
    <source>
        <dbReference type="PROSITE" id="PS50262"/>
    </source>
</evidence>
<evidence type="ECO:0000256" key="1">
    <source>
        <dbReference type="ARBA" id="ARBA00004651"/>
    </source>
</evidence>
<evidence type="ECO:0000256" key="2">
    <source>
        <dbReference type="ARBA" id="ARBA00022475"/>
    </source>
</evidence>
<keyword evidence="7 13" id="KW-0472">Membrane</keyword>
<sequence length="363" mass="40177">MATNETLVPSPTPEPETIVSNDVSTAVGTLILTLVFLVGVPGNLFVIWSILVRARKRSVTCLLILHLALADGGLMLLTLFFVVYLAKRSWVFGTAMCKGLFYLCCTNMYASIFLITLMSLHRLVAVVRPHRLHLINRKAVVAPVLAALWVLTLAMAVPALVFRQDTVNKEAGRGNDTRVCVPVHPREWQVVFQYTFETVVGFVLPYAAIVASYVRILRRIRRTRFRRRVRSETLILAIVITFGLFWLPYHVVNIIQVAAVLSKEPTKTQLDHVWKTSRAVTSSLAFISSCANPVLYSVAARGYIHQAGLGFMAQLFEGTAPDSGTYRGRAGNALSRQASREKVGLDSLKDREADSSTSTSQGK</sequence>
<keyword evidence="10" id="KW-0807">Transducer</keyword>
<feature type="non-terminal residue" evidence="15">
    <location>
        <position position="363"/>
    </location>
</feature>
<evidence type="ECO:0000256" key="5">
    <source>
        <dbReference type="ARBA" id="ARBA00022989"/>
    </source>
</evidence>
<keyword evidence="5 13" id="KW-1133">Transmembrane helix</keyword>
<feature type="domain" description="G-protein coupled receptors family 1 profile" evidence="14">
    <location>
        <begin position="42"/>
        <end position="296"/>
    </location>
</feature>
<dbReference type="Gene3D" id="1.20.1070.10">
    <property type="entry name" value="Rhodopsin 7-helix transmembrane proteins"/>
    <property type="match status" value="1"/>
</dbReference>
<reference evidence="15" key="1">
    <citation type="journal article" date="2021" name="Cell">
        <title>Tracing the genetic footprints of vertebrate landing in non-teleost ray-finned fishes.</title>
        <authorList>
            <person name="Bi X."/>
            <person name="Wang K."/>
            <person name="Yang L."/>
            <person name="Pan H."/>
            <person name="Jiang H."/>
            <person name="Wei Q."/>
            <person name="Fang M."/>
            <person name="Yu H."/>
            <person name="Zhu C."/>
            <person name="Cai Y."/>
            <person name="He Y."/>
            <person name="Gan X."/>
            <person name="Zeng H."/>
            <person name="Yu D."/>
            <person name="Zhu Y."/>
            <person name="Jiang H."/>
            <person name="Qiu Q."/>
            <person name="Yang H."/>
            <person name="Zhang Y.E."/>
            <person name="Wang W."/>
            <person name="Zhu M."/>
            <person name="He S."/>
            <person name="Zhang G."/>
        </authorList>
    </citation>
    <scope>NUCLEOTIDE SEQUENCE</scope>
    <source>
        <strain evidence="15">Allg_001</strain>
    </source>
</reference>
<keyword evidence="4 13" id="KW-0812">Transmembrane</keyword>
<feature type="transmembrane region" description="Helical" evidence="13">
    <location>
        <begin position="140"/>
        <end position="162"/>
    </location>
</feature>
<dbReference type="PANTHER" id="PTHR24225:SF72">
    <property type="entry name" value="G-PROTEIN COUPLED RECEPTORS FAMILY 1 PROFILE DOMAIN-CONTAINING PROTEIN-RELATED"/>
    <property type="match status" value="1"/>
</dbReference>
<dbReference type="GO" id="GO:0005886">
    <property type="term" value="C:plasma membrane"/>
    <property type="evidence" value="ECO:0007669"/>
    <property type="project" value="UniProtKB-SubCell"/>
</dbReference>
<evidence type="ECO:0000256" key="4">
    <source>
        <dbReference type="ARBA" id="ARBA00022692"/>
    </source>
</evidence>
<dbReference type="PRINTS" id="PR01476">
    <property type="entry name" value="LTBRECEPTOR"/>
</dbReference>
<feature type="transmembrane region" description="Helical" evidence="13">
    <location>
        <begin position="99"/>
        <end position="120"/>
    </location>
</feature>
<feature type="transmembrane region" description="Helical" evidence="13">
    <location>
        <begin position="234"/>
        <end position="252"/>
    </location>
</feature>
<dbReference type="InterPro" id="IPR000826">
    <property type="entry name" value="Formyl_rcpt-rel"/>
</dbReference>
<protein>
    <submittedName>
        <fullName evidence="15">LT4R1 protein</fullName>
    </submittedName>
</protein>
<feature type="transmembrane region" description="Helical" evidence="13">
    <location>
        <begin position="191"/>
        <end position="214"/>
    </location>
</feature>
<dbReference type="PANTHER" id="PTHR24225">
    <property type="entry name" value="CHEMOTACTIC RECEPTOR"/>
    <property type="match status" value="1"/>
</dbReference>
<dbReference type="InterPro" id="IPR017452">
    <property type="entry name" value="GPCR_Rhodpsn_7TM"/>
</dbReference>
<dbReference type="InterPro" id="IPR000276">
    <property type="entry name" value="GPCR_Rhodpsn"/>
</dbReference>
<keyword evidence="6" id="KW-0297">G-protein coupled receptor</keyword>
<feature type="transmembrane region" description="Helical" evidence="13">
    <location>
        <begin position="30"/>
        <end position="51"/>
    </location>
</feature>
<dbReference type="GO" id="GO:0004974">
    <property type="term" value="F:leukotriene receptor activity"/>
    <property type="evidence" value="ECO:0007669"/>
    <property type="project" value="InterPro"/>
</dbReference>
<keyword evidence="2" id="KW-1003">Cell membrane</keyword>
<comment type="caution">
    <text evidence="15">The sequence shown here is derived from an EMBL/GenBank/DDBJ whole genome shotgun (WGS) entry which is preliminary data.</text>
</comment>
<evidence type="ECO:0000256" key="9">
    <source>
        <dbReference type="ARBA" id="ARBA00023180"/>
    </source>
</evidence>
<evidence type="ECO:0000256" key="3">
    <source>
        <dbReference type="ARBA" id="ARBA00022553"/>
    </source>
</evidence>
<dbReference type="FunFam" id="1.20.1070.10:FF:000109">
    <property type="entry name" value="Leukotriene B4 receptor"/>
    <property type="match status" value="1"/>
</dbReference>
<proteinExistence type="inferred from homology"/>
<evidence type="ECO:0000256" key="8">
    <source>
        <dbReference type="ARBA" id="ARBA00023170"/>
    </source>
</evidence>
<dbReference type="SUPFAM" id="SSF81321">
    <property type="entry name" value="Family A G protein-coupled receptor-like"/>
    <property type="match status" value="1"/>
</dbReference>
<keyword evidence="9" id="KW-0325">Glycoprotein</keyword>
<keyword evidence="3" id="KW-0597">Phosphoprotein</keyword>
<dbReference type="InterPro" id="IPR003981">
    <property type="entry name" value="Leukotriene_B4_rcpt"/>
</dbReference>
<feature type="non-terminal residue" evidence="15">
    <location>
        <position position="1"/>
    </location>
</feature>
<organism evidence="15 16">
    <name type="scientific">Atractosteus spatula</name>
    <name type="common">Alligator gar</name>
    <name type="synonym">Lepisosteus spatula</name>
    <dbReference type="NCBI Taxonomy" id="7917"/>
    <lineage>
        <taxon>Eukaryota</taxon>
        <taxon>Metazoa</taxon>
        <taxon>Chordata</taxon>
        <taxon>Craniata</taxon>
        <taxon>Vertebrata</taxon>
        <taxon>Euteleostomi</taxon>
        <taxon>Actinopterygii</taxon>
        <taxon>Neopterygii</taxon>
        <taxon>Holostei</taxon>
        <taxon>Semionotiformes</taxon>
        <taxon>Lepisosteidae</taxon>
        <taxon>Atractosteus</taxon>
    </lineage>
</organism>
<evidence type="ECO:0000256" key="6">
    <source>
        <dbReference type="ARBA" id="ARBA00023040"/>
    </source>
</evidence>
<evidence type="ECO:0000256" key="11">
    <source>
        <dbReference type="ARBA" id="ARBA00025736"/>
    </source>
</evidence>
<keyword evidence="16" id="KW-1185">Reference proteome</keyword>
<keyword evidence="8" id="KW-0675">Receptor</keyword>
<dbReference type="PRINTS" id="PR00237">
    <property type="entry name" value="GPCRRHODOPSN"/>
</dbReference>
<evidence type="ECO:0000313" key="15">
    <source>
        <dbReference type="EMBL" id="MBN3319970.1"/>
    </source>
</evidence>
<name>A0A8J7NUM8_ATRSP</name>
<dbReference type="GO" id="GO:0004875">
    <property type="term" value="F:complement receptor activity"/>
    <property type="evidence" value="ECO:0007669"/>
    <property type="project" value="TreeGrafter"/>
</dbReference>
<evidence type="ECO:0000256" key="13">
    <source>
        <dbReference type="SAM" id="Phobius"/>
    </source>
</evidence>
<dbReference type="PROSITE" id="PS50262">
    <property type="entry name" value="G_PROTEIN_RECEP_F1_2"/>
    <property type="match status" value="1"/>
</dbReference>
<evidence type="ECO:0000256" key="10">
    <source>
        <dbReference type="ARBA" id="ARBA00023224"/>
    </source>
</evidence>
<dbReference type="GO" id="GO:0007200">
    <property type="term" value="P:phospholipase C-activating G protein-coupled receptor signaling pathway"/>
    <property type="evidence" value="ECO:0007669"/>
    <property type="project" value="TreeGrafter"/>
</dbReference>
<dbReference type="EMBL" id="JAAWVO010049267">
    <property type="protein sequence ID" value="MBN3319970.1"/>
    <property type="molecule type" value="Genomic_DNA"/>
</dbReference>
<comment type="subcellular location">
    <subcellularLocation>
        <location evidence="1">Cell membrane</location>
        <topology evidence="1">Multi-pass membrane protein</topology>
    </subcellularLocation>
</comment>
<feature type="compositionally biased region" description="Basic and acidic residues" evidence="12">
    <location>
        <begin position="338"/>
        <end position="354"/>
    </location>
</feature>
<feature type="region of interest" description="Disordered" evidence="12">
    <location>
        <begin position="327"/>
        <end position="363"/>
    </location>
</feature>
<gene>
    <name evidence="15" type="primary">Ltb4r_2</name>
    <name evidence="15" type="ORF">GTO95_0013902</name>
</gene>
<dbReference type="GO" id="GO:0006954">
    <property type="term" value="P:inflammatory response"/>
    <property type="evidence" value="ECO:0007669"/>
    <property type="project" value="TreeGrafter"/>
</dbReference>
<dbReference type="GO" id="GO:0007204">
    <property type="term" value="P:positive regulation of cytosolic calcium ion concentration"/>
    <property type="evidence" value="ECO:0007669"/>
    <property type="project" value="TreeGrafter"/>
</dbReference>
<dbReference type="Proteomes" id="UP000736164">
    <property type="component" value="Unassembled WGS sequence"/>
</dbReference>
<dbReference type="Pfam" id="PF00001">
    <property type="entry name" value="7tm_1"/>
    <property type="match status" value="1"/>
</dbReference>
<accession>A0A8J7NUM8</accession>
<feature type="transmembrane region" description="Helical" evidence="13">
    <location>
        <begin position="63"/>
        <end position="87"/>
    </location>
</feature>
<evidence type="ECO:0000256" key="12">
    <source>
        <dbReference type="SAM" id="MobiDB-lite"/>
    </source>
</evidence>
<evidence type="ECO:0000256" key="7">
    <source>
        <dbReference type="ARBA" id="ARBA00023136"/>
    </source>
</evidence>
<dbReference type="AlphaFoldDB" id="A0A8J7NUM8"/>